<dbReference type="AlphaFoldDB" id="L1JG25"/>
<evidence type="ECO:0000313" key="3">
    <source>
        <dbReference type="EMBL" id="EKX47468.1"/>
    </source>
</evidence>
<sequence length="402" mass="45197">MSLEVAEHLSPEDEDVYLDNIIKFCRSVTRCLSLSPPHSLSAAGRGHGHLNCRENSYVIRKLFVNGFRFHEEDTKWVKNSEAFWFKETLMVFDRFAFLQDFGLFKMSMSQVNGFELSQLLHQEGRLFPVNDSVASFTWSKETLCKQAPALLDDEHVEEVVDADETVDFTAEVDMTDCSSPGEGEHLLSTCLLVFVNGKFRQTVCSHPDSRIVRVQLFALSVGVYNITLCPALPNGVTSPQQAVNLVRVVRSNNDRKSHKEEPAAAGASQEKYDELLQRLRDIEGEAEELRAIIDDLSTKTCKNEQRESSARGELEKALGLRKEDMTEIMAALPGKLSTVLDGSPLVPRANTKNLLQEVKLRSDDVKISFMLLADDVHDDDDDDENDDVDDDDDDDDDDDCDI</sequence>
<dbReference type="OrthoDB" id="406773at2759"/>
<dbReference type="Proteomes" id="UP000011087">
    <property type="component" value="Unassembled WGS sequence"/>
</dbReference>
<dbReference type="RefSeq" id="XP_005834448.1">
    <property type="nucleotide sequence ID" value="XM_005834391.1"/>
</dbReference>
<evidence type="ECO:0000256" key="2">
    <source>
        <dbReference type="SAM" id="MobiDB-lite"/>
    </source>
</evidence>
<dbReference type="EnsemblProtists" id="EKX47468">
    <property type="protein sequence ID" value="EKX47468"/>
    <property type="gene ID" value="GUITHDRAFT_106908"/>
</dbReference>
<reference evidence="3 5" key="1">
    <citation type="journal article" date="2012" name="Nature">
        <title>Algal genomes reveal evolutionary mosaicism and the fate of nucleomorphs.</title>
        <authorList>
            <consortium name="DOE Joint Genome Institute"/>
            <person name="Curtis B.A."/>
            <person name="Tanifuji G."/>
            <person name="Burki F."/>
            <person name="Gruber A."/>
            <person name="Irimia M."/>
            <person name="Maruyama S."/>
            <person name="Arias M.C."/>
            <person name="Ball S.G."/>
            <person name="Gile G.H."/>
            <person name="Hirakawa Y."/>
            <person name="Hopkins J.F."/>
            <person name="Kuo A."/>
            <person name="Rensing S.A."/>
            <person name="Schmutz J."/>
            <person name="Symeonidi A."/>
            <person name="Elias M."/>
            <person name="Eveleigh R.J."/>
            <person name="Herman E.K."/>
            <person name="Klute M.J."/>
            <person name="Nakayama T."/>
            <person name="Obornik M."/>
            <person name="Reyes-Prieto A."/>
            <person name="Armbrust E.V."/>
            <person name="Aves S.J."/>
            <person name="Beiko R.G."/>
            <person name="Coutinho P."/>
            <person name="Dacks J.B."/>
            <person name="Durnford D.G."/>
            <person name="Fast N.M."/>
            <person name="Green B.R."/>
            <person name="Grisdale C.J."/>
            <person name="Hempel F."/>
            <person name="Henrissat B."/>
            <person name="Hoppner M.P."/>
            <person name="Ishida K."/>
            <person name="Kim E."/>
            <person name="Koreny L."/>
            <person name="Kroth P.G."/>
            <person name="Liu Y."/>
            <person name="Malik S.B."/>
            <person name="Maier U.G."/>
            <person name="McRose D."/>
            <person name="Mock T."/>
            <person name="Neilson J.A."/>
            <person name="Onodera N.T."/>
            <person name="Poole A.M."/>
            <person name="Pritham E.J."/>
            <person name="Richards T.A."/>
            <person name="Rocap G."/>
            <person name="Roy S.W."/>
            <person name="Sarai C."/>
            <person name="Schaack S."/>
            <person name="Shirato S."/>
            <person name="Slamovits C.H."/>
            <person name="Spencer D.F."/>
            <person name="Suzuki S."/>
            <person name="Worden A.Z."/>
            <person name="Zauner S."/>
            <person name="Barry K."/>
            <person name="Bell C."/>
            <person name="Bharti A.K."/>
            <person name="Crow J.A."/>
            <person name="Grimwood J."/>
            <person name="Kramer R."/>
            <person name="Lindquist E."/>
            <person name="Lucas S."/>
            <person name="Salamov A."/>
            <person name="McFadden G.I."/>
            <person name="Lane C.E."/>
            <person name="Keeling P.J."/>
            <person name="Gray M.W."/>
            <person name="Grigoriev I.V."/>
            <person name="Archibald J.M."/>
        </authorList>
    </citation>
    <scope>NUCLEOTIDE SEQUENCE</scope>
    <source>
        <strain evidence="3 5">CCMP2712</strain>
    </source>
</reference>
<organism evidence="3">
    <name type="scientific">Guillardia theta (strain CCMP2712)</name>
    <name type="common">Cryptophyte</name>
    <dbReference type="NCBI Taxonomy" id="905079"/>
    <lineage>
        <taxon>Eukaryota</taxon>
        <taxon>Cryptophyceae</taxon>
        <taxon>Pyrenomonadales</taxon>
        <taxon>Geminigeraceae</taxon>
        <taxon>Guillardia</taxon>
    </lineage>
</organism>
<reference evidence="5" key="2">
    <citation type="submission" date="2012-11" db="EMBL/GenBank/DDBJ databases">
        <authorList>
            <person name="Kuo A."/>
            <person name="Curtis B.A."/>
            <person name="Tanifuji G."/>
            <person name="Burki F."/>
            <person name="Gruber A."/>
            <person name="Irimia M."/>
            <person name="Maruyama S."/>
            <person name="Arias M.C."/>
            <person name="Ball S.G."/>
            <person name="Gile G.H."/>
            <person name="Hirakawa Y."/>
            <person name="Hopkins J.F."/>
            <person name="Rensing S.A."/>
            <person name="Schmutz J."/>
            <person name="Symeonidi A."/>
            <person name="Elias M."/>
            <person name="Eveleigh R.J."/>
            <person name="Herman E.K."/>
            <person name="Klute M.J."/>
            <person name="Nakayama T."/>
            <person name="Obornik M."/>
            <person name="Reyes-Prieto A."/>
            <person name="Armbrust E.V."/>
            <person name="Aves S.J."/>
            <person name="Beiko R.G."/>
            <person name="Coutinho P."/>
            <person name="Dacks J.B."/>
            <person name="Durnford D.G."/>
            <person name="Fast N.M."/>
            <person name="Green B.R."/>
            <person name="Grisdale C."/>
            <person name="Hempe F."/>
            <person name="Henrissat B."/>
            <person name="Hoppner M.P."/>
            <person name="Ishida K.-I."/>
            <person name="Kim E."/>
            <person name="Koreny L."/>
            <person name="Kroth P.G."/>
            <person name="Liu Y."/>
            <person name="Malik S.-B."/>
            <person name="Maier U.G."/>
            <person name="McRose D."/>
            <person name="Mock T."/>
            <person name="Neilson J.A."/>
            <person name="Onodera N.T."/>
            <person name="Poole A.M."/>
            <person name="Pritham E.J."/>
            <person name="Richards T.A."/>
            <person name="Rocap G."/>
            <person name="Roy S.W."/>
            <person name="Sarai C."/>
            <person name="Schaack S."/>
            <person name="Shirato S."/>
            <person name="Slamovits C.H."/>
            <person name="Spencer D.F."/>
            <person name="Suzuki S."/>
            <person name="Worden A.Z."/>
            <person name="Zauner S."/>
            <person name="Barry K."/>
            <person name="Bell C."/>
            <person name="Bharti A.K."/>
            <person name="Crow J.A."/>
            <person name="Grimwood J."/>
            <person name="Kramer R."/>
            <person name="Lindquist E."/>
            <person name="Lucas S."/>
            <person name="Salamov A."/>
            <person name="McFadden G.I."/>
            <person name="Lane C.E."/>
            <person name="Keeling P.J."/>
            <person name="Gray M.W."/>
            <person name="Grigoriev I.V."/>
            <person name="Archibald J.M."/>
        </authorList>
    </citation>
    <scope>NUCLEOTIDE SEQUENCE</scope>
    <source>
        <strain evidence="5">CCMP2712</strain>
    </source>
</reference>
<dbReference type="KEGG" id="gtt:GUITHDRAFT_106908"/>
<keyword evidence="5" id="KW-1185">Reference proteome</keyword>
<accession>L1JG25</accession>
<dbReference type="EMBL" id="JH992990">
    <property type="protein sequence ID" value="EKX47468.1"/>
    <property type="molecule type" value="Genomic_DNA"/>
</dbReference>
<name>L1JG25_GUITC</name>
<dbReference type="PaxDb" id="55529-EKX47468"/>
<proteinExistence type="predicted"/>
<gene>
    <name evidence="3" type="ORF">GUITHDRAFT_106908</name>
</gene>
<protein>
    <submittedName>
        <fullName evidence="3 4">Uncharacterized protein</fullName>
    </submittedName>
</protein>
<evidence type="ECO:0000313" key="4">
    <source>
        <dbReference type="EnsemblProtists" id="EKX47468"/>
    </source>
</evidence>
<feature type="region of interest" description="Disordered" evidence="2">
    <location>
        <begin position="374"/>
        <end position="402"/>
    </location>
</feature>
<keyword evidence="1" id="KW-0175">Coiled coil</keyword>
<dbReference type="GeneID" id="17304131"/>
<dbReference type="HOGENOM" id="CLU_685958_0_0_1"/>
<evidence type="ECO:0000256" key="1">
    <source>
        <dbReference type="SAM" id="Coils"/>
    </source>
</evidence>
<feature type="coiled-coil region" evidence="1">
    <location>
        <begin position="265"/>
        <end position="299"/>
    </location>
</feature>
<evidence type="ECO:0000313" key="5">
    <source>
        <dbReference type="Proteomes" id="UP000011087"/>
    </source>
</evidence>
<feature type="compositionally biased region" description="Acidic residues" evidence="2">
    <location>
        <begin position="376"/>
        <end position="402"/>
    </location>
</feature>
<reference evidence="4" key="3">
    <citation type="submission" date="2016-03" db="UniProtKB">
        <authorList>
            <consortium name="EnsemblProtists"/>
        </authorList>
    </citation>
    <scope>IDENTIFICATION</scope>
</reference>